<evidence type="ECO:0000256" key="4">
    <source>
        <dbReference type="ARBA" id="ARBA00022737"/>
    </source>
</evidence>
<comment type="subcellular location">
    <subcellularLocation>
        <location evidence="1">Mitochondrion inner membrane</location>
        <topology evidence="1">Multi-pass membrane protein</topology>
    </subcellularLocation>
</comment>
<dbReference type="InterPro" id="IPR049562">
    <property type="entry name" value="SLC25A33/36-like"/>
</dbReference>
<sequence>MWIPEFYRSDTGATSSNIQHIPRKSEPQPEAGGAERRVVAGARVHGIPLVESRETSYTIPQSRSAGRFNREQASPVAKSWAHFVAGGIGGMTAAALTAPLDVLKTRLQSDFYQAQLRASRATHATAPLNPVRAVGFHLRETAQILMSVYRLEGPRALFKGLGPNLVGVVPARSINFFTYGNGKHVIANNLNGGQEAAWVHLLAAAAAGVVTSTATNPIWMVKTRLQLDKNKSKQSGGAVSRKYRNSSDCVRQVLHHEGIRALYKGMSASYLGVVESTLQWVLYEKAKKSMALREQSLLQSGRARSWWDHTVGWTGNFFAAGGAKLIAAVLTYPHEVARTRLRQAPLADGRPKYTGLAQCFKLVWIEEGLMGLYGGLTPHMLRTVPSAAIMFAMYEGILREASMASGV</sequence>
<dbReference type="PROSITE" id="PS50920">
    <property type="entry name" value="SOLCAR"/>
    <property type="match status" value="3"/>
</dbReference>
<evidence type="ECO:0000256" key="8">
    <source>
        <dbReference type="ARBA" id="ARBA00023136"/>
    </source>
</evidence>
<dbReference type="FunFam" id="1.50.40.10:FF:000088">
    <property type="entry name" value="Mitochondrial carrier protein RIM2"/>
    <property type="match status" value="1"/>
</dbReference>
<dbReference type="GO" id="GO:0005743">
    <property type="term" value="C:mitochondrial inner membrane"/>
    <property type="evidence" value="ECO:0007669"/>
    <property type="project" value="UniProtKB-SubCell"/>
</dbReference>
<feature type="compositionally biased region" description="Basic and acidic residues" evidence="12">
    <location>
        <begin position="23"/>
        <end position="34"/>
    </location>
</feature>
<reference evidence="13" key="1">
    <citation type="journal article" date="2023" name="Mol. Plant Microbe Interact.">
        <title>Elucidating the Obligate Nature and Biological Capacity of an Invasive Fungal Corn Pathogen.</title>
        <authorList>
            <person name="MacCready J.S."/>
            <person name="Roggenkamp E.M."/>
            <person name="Gdanetz K."/>
            <person name="Chilvers M.I."/>
        </authorList>
    </citation>
    <scope>NUCLEOTIDE SEQUENCE</scope>
    <source>
        <strain evidence="13">PM02</strain>
    </source>
</reference>
<keyword evidence="3 10" id="KW-0812">Transmembrane</keyword>
<evidence type="ECO:0000256" key="1">
    <source>
        <dbReference type="ARBA" id="ARBA00004448"/>
    </source>
</evidence>
<proteinExistence type="inferred from homology"/>
<evidence type="ECO:0000313" key="13">
    <source>
        <dbReference type="EMBL" id="KAK2067470.1"/>
    </source>
</evidence>
<evidence type="ECO:0000256" key="9">
    <source>
        <dbReference type="ARBA" id="ARBA00093195"/>
    </source>
</evidence>
<dbReference type="Proteomes" id="UP001217918">
    <property type="component" value="Unassembled WGS sequence"/>
</dbReference>
<evidence type="ECO:0000313" key="14">
    <source>
        <dbReference type="Proteomes" id="UP001217918"/>
    </source>
</evidence>
<evidence type="ECO:0000256" key="11">
    <source>
        <dbReference type="RuleBase" id="RU000488"/>
    </source>
</evidence>
<evidence type="ECO:0000256" key="3">
    <source>
        <dbReference type="ARBA" id="ARBA00022692"/>
    </source>
</evidence>
<dbReference type="InterPro" id="IPR018108">
    <property type="entry name" value="MCP_transmembrane"/>
</dbReference>
<keyword evidence="8 10" id="KW-0472">Membrane</keyword>
<accession>A0AAD9M9Y0</accession>
<evidence type="ECO:0008006" key="15">
    <source>
        <dbReference type="Google" id="ProtNLM"/>
    </source>
</evidence>
<organism evidence="13 14">
    <name type="scientific">Phyllachora maydis</name>
    <dbReference type="NCBI Taxonomy" id="1825666"/>
    <lineage>
        <taxon>Eukaryota</taxon>
        <taxon>Fungi</taxon>
        <taxon>Dikarya</taxon>
        <taxon>Ascomycota</taxon>
        <taxon>Pezizomycotina</taxon>
        <taxon>Sordariomycetes</taxon>
        <taxon>Sordariomycetidae</taxon>
        <taxon>Phyllachorales</taxon>
        <taxon>Phyllachoraceae</taxon>
        <taxon>Phyllachora</taxon>
    </lineage>
</organism>
<feature type="repeat" description="Solcar" evidence="10">
    <location>
        <begin position="77"/>
        <end position="185"/>
    </location>
</feature>
<feature type="region of interest" description="Disordered" evidence="12">
    <location>
        <begin position="1"/>
        <end position="34"/>
    </location>
</feature>
<evidence type="ECO:0000256" key="6">
    <source>
        <dbReference type="ARBA" id="ARBA00022989"/>
    </source>
</evidence>
<protein>
    <recommendedName>
        <fullName evidence="15">Mitochondrial carrier protein RIM2</fullName>
    </recommendedName>
</protein>
<evidence type="ECO:0000256" key="2">
    <source>
        <dbReference type="ARBA" id="ARBA00022448"/>
    </source>
</evidence>
<comment type="similarity">
    <text evidence="11">Belongs to the mitochondrial carrier (TC 2.A.29) family.</text>
</comment>
<evidence type="ECO:0000256" key="10">
    <source>
        <dbReference type="PROSITE-ProRule" id="PRU00282"/>
    </source>
</evidence>
<dbReference type="InterPro" id="IPR002067">
    <property type="entry name" value="MCP"/>
</dbReference>
<name>A0AAD9M9Y0_9PEZI</name>
<keyword evidence="5" id="KW-0999">Mitochondrion inner membrane</keyword>
<keyword evidence="14" id="KW-1185">Reference proteome</keyword>
<evidence type="ECO:0000256" key="5">
    <source>
        <dbReference type="ARBA" id="ARBA00022792"/>
    </source>
</evidence>
<keyword evidence="6" id="KW-1133">Transmembrane helix</keyword>
<dbReference type="SUPFAM" id="SSF103506">
    <property type="entry name" value="Mitochondrial carrier"/>
    <property type="match status" value="1"/>
</dbReference>
<comment type="catalytic activity">
    <reaction evidence="9">
        <text>5-methyl-UTP(out) + UTP(in) = 5-methyl-UTP(in) + UTP(out)</text>
        <dbReference type="Rhea" id="RHEA:73523"/>
        <dbReference type="ChEBI" id="CHEBI:46398"/>
        <dbReference type="ChEBI" id="CHEBI:63527"/>
    </reaction>
</comment>
<feature type="repeat" description="Solcar" evidence="10">
    <location>
        <begin position="311"/>
        <end position="400"/>
    </location>
</feature>
<dbReference type="PANTHER" id="PTHR45829">
    <property type="entry name" value="MITOCHONDRIAL CARRIER PROTEIN RIM2"/>
    <property type="match status" value="1"/>
</dbReference>
<keyword evidence="2 11" id="KW-0813">Transport</keyword>
<dbReference type="Pfam" id="PF00153">
    <property type="entry name" value="Mito_carr"/>
    <property type="match status" value="3"/>
</dbReference>
<dbReference type="Gene3D" id="1.50.40.10">
    <property type="entry name" value="Mitochondrial carrier domain"/>
    <property type="match status" value="2"/>
</dbReference>
<keyword evidence="7" id="KW-0496">Mitochondrion</keyword>
<dbReference type="PRINTS" id="PR00926">
    <property type="entry name" value="MITOCARRIER"/>
</dbReference>
<dbReference type="EMBL" id="JAQQPM010000001">
    <property type="protein sequence ID" value="KAK2067470.1"/>
    <property type="molecule type" value="Genomic_DNA"/>
</dbReference>
<dbReference type="PANTHER" id="PTHR45829:SF4">
    <property type="entry name" value="MITOCHONDRIAL CARRIER PROTEIN RIM2"/>
    <property type="match status" value="1"/>
</dbReference>
<dbReference type="GO" id="GO:0015218">
    <property type="term" value="F:pyrimidine nucleotide transmembrane transporter activity"/>
    <property type="evidence" value="ECO:0007669"/>
    <property type="project" value="InterPro"/>
</dbReference>
<dbReference type="AlphaFoldDB" id="A0AAD9M9Y0"/>
<dbReference type="InterPro" id="IPR023395">
    <property type="entry name" value="MCP_dom_sf"/>
</dbReference>
<keyword evidence="4" id="KW-0677">Repeat</keyword>
<comment type="caution">
    <text evidence="13">The sequence shown here is derived from an EMBL/GenBank/DDBJ whole genome shotgun (WGS) entry which is preliminary data.</text>
</comment>
<feature type="repeat" description="Solcar" evidence="10">
    <location>
        <begin position="195"/>
        <end position="289"/>
    </location>
</feature>
<dbReference type="GO" id="GO:1990519">
    <property type="term" value="P:pyrimidine nucleotide import into mitochondrion"/>
    <property type="evidence" value="ECO:0007669"/>
    <property type="project" value="TreeGrafter"/>
</dbReference>
<evidence type="ECO:0000256" key="7">
    <source>
        <dbReference type="ARBA" id="ARBA00023128"/>
    </source>
</evidence>
<evidence type="ECO:0000256" key="12">
    <source>
        <dbReference type="SAM" id="MobiDB-lite"/>
    </source>
</evidence>
<gene>
    <name evidence="13" type="ORF">P8C59_001208</name>
</gene>